<proteinExistence type="predicted"/>
<reference evidence="1 2" key="1">
    <citation type="journal article" date="2016" name="Nat. Commun.">
        <title>Thousands of microbial genomes shed light on interconnected biogeochemical processes in an aquifer system.</title>
        <authorList>
            <person name="Anantharaman K."/>
            <person name="Brown C.T."/>
            <person name="Hug L.A."/>
            <person name="Sharon I."/>
            <person name="Castelle C.J."/>
            <person name="Probst A.J."/>
            <person name="Thomas B.C."/>
            <person name="Singh A."/>
            <person name="Wilkins M.J."/>
            <person name="Karaoz U."/>
            <person name="Brodie E.L."/>
            <person name="Williams K.H."/>
            <person name="Hubbard S.S."/>
            <person name="Banfield J.F."/>
        </authorList>
    </citation>
    <scope>NUCLEOTIDE SEQUENCE [LARGE SCALE GENOMIC DNA]</scope>
</reference>
<accession>A0A1G2QJT0</accession>
<dbReference type="InterPro" id="IPR036866">
    <property type="entry name" value="RibonucZ/Hydroxyglut_hydro"/>
</dbReference>
<name>A0A1G2QJT0_9BACT</name>
<gene>
    <name evidence="1" type="ORF">A2569_01400</name>
</gene>
<dbReference type="Proteomes" id="UP000177090">
    <property type="component" value="Unassembled WGS sequence"/>
</dbReference>
<evidence type="ECO:0000313" key="2">
    <source>
        <dbReference type="Proteomes" id="UP000177090"/>
    </source>
</evidence>
<protein>
    <submittedName>
        <fullName evidence="1">Uncharacterized protein</fullName>
    </submittedName>
</protein>
<dbReference type="AlphaFoldDB" id="A0A1G2QJT0"/>
<dbReference type="Pfam" id="PF13483">
    <property type="entry name" value="Lactamase_B_3"/>
    <property type="match status" value="1"/>
</dbReference>
<sequence length="173" mass="18811">MVITYHGAVFCKVSQGDTTVAFGSPGKKGPFIRKSGQEPFLIEGPGEYEVGGITVRGFANELYSLIWDDISFCHSGMVIRAELPPEALESIGDVDVLFVYLDEVEGLNAKDAHKLAKQLEPKIIIPLSGAKGSNELRAFLKESGVSPDPLEKFTFKKRDIEGRNGAIILLKTA</sequence>
<evidence type="ECO:0000313" key="1">
    <source>
        <dbReference type="EMBL" id="OHA60201.1"/>
    </source>
</evidence>
<dbReference type="Gene3D" id="3.60.15.10">
    <property type="entry name" value="Ribonuclease Z/Hydroxyacylglutathione hydrolase-like"/>
    <property type="match status" value="1"/>
</dbReference>
<dbReference type="EMBL" id="MHTL01000017">
    <property type="protein sequence ID" value="OHA60201.1"/>
    <property type="molecule type" value="Genomic_DNA"/>
</dbReference>
<comment type="caution">
    <text evidence="1">The sequence shown here is derived from an EMBL/GenBank/DDBJ whole genome shotgun (WGS) entry which is preliminary data.</text>
</comment>
<dbReference type="STRING" id="1802440.A2569_01400"/>
<organism evidence="1 2">
    <name type="scientific">Candidatus Vogelbacteria bacterium RIFOXYD1_FULL_51_18</name>
    <dbReference type="NCBI Taxonomy" id="1802440"/>
    <lineage>
        <taxon>Bacteria</taxon>
        <taxon>Candidatus Vogeliibacteriota</taxon>
    </lineage>
</organism>